<proteinExistence type="predicted"/>
<evidence type="ECO:0000256" key="1">
    <source>
        <dbReference type="SAM" id="MobiDB-lite"/>
    </source>
</evidence>
<dbReference type="GeneID" id="28970865"/>
<organism evidence="2">
    <name type="scientific">Kwoniella dejecticola CBS 10117</name>
    <dbReference type="NCBI Taxonomy" id="1296121"/>
    <lineage>
        <taxon>Eukaryota</taxon>
        <taxon>Fungi</taxon>
        <taxon>Dikarya</taxon>
        <taxon>Basidiomycota</taxon>
        <taxon>Agaricomycotina</taxon>
        <taxon>Tremellomycetes</taxon>
        <taxon>Tremellales</taxon>
        <taxon>Cryptococcaceae</taxon>
        <taxon>Kwoniella</taxon>
    </lineage>
</organism>
<dbReference type="AlphaFoldDB" id="A0A1A5ZX76"/>
<dbReference type="KEGG" id="kdj:28970865"/>
<gene>
    <name evidence="2" type="ORF">I303_07166</name>
    <name evidence="3" type="ORF">I303_108510</name>
</gene>
<dbReference type="EMBL" id="KI894035">
    <property type="protein sequence ID" value="OBR82407.1"/>
    <property type="molecule type" value="Genomic_DNA"/>
</dbReference>
<reference evidence="3" key="2">
    <citation type="submission" date="2013-07" db="EMBL/GenBank/DDBJ databases">
        <authorList>
            <consortium name="The Broad Institute Genome Sequencing Platform"/>
            <person name="Cuomo C."/>
            <person name="Litvintseva A."/>
            <person name="Chen Y."/>
            <person name="Heitman J."/>
            <person name="Sun S."/>
            <person name="Springer D."/>
            <person name="Dromer F."/>
            <person name="Young S.K."/>
            <person name="Zeng Q."/>
            <person name="Gargeya S."/>
            <person name="Fitzgerald M."/>
            <person name="Abouelleil A."/>
            <person name="Alvarado L."/>
            <person name="Berlin A.M."/>
            <person name="Chapman S.B."/>
            <person name="Dewar J."/>
            <person name="Goldberg J."/>
            <person name="Griggs A."/>
            <person name="Gujja S."/>
            <person name="Hansen M."/>
            <person name="Howarth C."/>
            <person name="Imamovic A."/>
            <person name="Larimer J."/>
            <person name="McCowan C."/>
            <person name="Murphy C."/>
            <person name="Pearson M."/>
            <person name="Priest M."/>
            <person name="Roberts A."/>
            <person name="Saif S."/>
            <person name="Shea T."/>
            <person name="Sykes S."/>
            <person name="Wortman J."/>
            <person name="Nusbaum C."/>
            <person name="Birren B."/>
        </authorList>
    </citation>
    <scope>NUCLEOTIDE SEQUENCE</scope>
    <source>
        <strain evidence="3">CBS 10117</strain>
    </source>
</reference>
<dbReference type="EMBL" id="CP144540">
    <property type="protein sequence ID" value="WWC65888.1"/>
    <property type="molecule type" value="Genomic_DNA"/>
</dbReference>
<dbReference type="Proteomes" id="UP000078595">
    <property type="component" value="Chromosome 11"/>
</dbReference>
<keyword evidence="4" id="KW-1185">Reference proteome</keyword>
<evidence type="ECO:0000313" key="2">
    <source>
        <dbReference type="EMBL" id="OBR82407.1"/>
    </source>
</evidence>
<evidence type="ECO:0000313" key="3">
    <source>
        <dbReference type="EMBL" id="WWC65888.1"/>
    </source>
</evidence>
<dbReference type="RefSeq" id="XP_018260249.1">
    <property type="nucleotide sequence ID" value="XM_018410440.1"/>
</dbReference>
<sequence length="196" mass="22013">MSSTVPRARGPTERESGIDSALAGPLGYELSCRRKLGEHLEAEPSGLNATALAEWSRQLSTLEYNLARAKGRAHSFLYFETASQDENGKNASKRKSAKSRWKNRLLEFDSAWCDTRNALRDGKIKFHELIEPEVVTKALNGRIGTRTEGLTLAEVDTTFYTRRDICQETGTRYVYDADHAGLPSSDWATDYSTDMW</sequence>
<reference evidence="2" key="1">
    <citation type="submission" date="2013-07" db="EMBL/GenBank/DDBJ databases">
        <title>The Genome Sequence of Cryptococcus dejecticola CBS10117.</title>
        <authorList>
            <consortium name="The Broad Institute Genome Sequencing Platform"/>
            <person name="Cuomo C."/>
            <person name="Litvintseva A."/>
            <person name="Chen Y."/>
            <person name="Heitman J."/>
            <person name="Sun S."/>
            <person name="Springer D."/>
            <person name="Dromer F."/>
            <person name="Young S.K."/>
            <person name="Zeng Q."/>
            <person name="Gargeya S."/>
            <person name="Fitzgerald M."/>
            <person name="Abouelleil A."/>
            <person name="Alvarado L."/>
            <person name="Berlin A.M."/>
            <person name="Chapman S.B."/>
            <person name="Dewar J."/>
            <person name="Goldberg J."/>
            <person name="Griggs A."/>
            <person name="Gujja S."/>
            <person name="Hansen M."/>
            <person name="Howarth C."/>
            <person name="Imamovic A."/>
            <person name="Larimer J."/>
            <person name="McCowan C."/>
            <person name="Murphy C."/>
            <person name="Pearson M."/>
            <person name="Priest M."/>
            <person name="Roberts A."/>
            <person name="Saif S."/>
            <person name="Shea T."/>
            <person name="Sykes S."/>
            <person name="Wortman J."/>
            <person name="Nusbaum C."/>
            <person name="Birren B."/>
        </authorList>
    </citation>
    <scope>NUCLEOTIDE SEQUENCE [LARGE SCALE GENOMIC DNA]</scope>
    <source>
        <strain evidence="2">CBS 10117</strain>
    </source>
</reference>
<accession>A0A1A5ZX76</accession>
<feature type="region of interest" description="Disordered" evidence="1">
    <location>
        <begin position="1"/>
        <end position="20"/>
    </location>
</feature>
<reference evidence="3" key="3">
    <citation type="submission" date="2024-02" db="EMBL/GenBank/DDBJ databases">
        <title>Comparative genomics of Cryptococcus and Kwoniella reveals pathogenesis evolution and contrasting modes of karyotype evolution via chromosome fusion or intercentromeric recombination.</title>
        <authorList>
            <person name="Coelho M.A."/>
            <person name="David-Palma M."/>
            <person name="Shea T."/>
            <person name="Bowers K."/>
            <person name="McGinley-Smith S."/>
            <person name="Mohammad A.W."/>
            <person name="Gnirke A."/>
            <person name="Yurkov A.M."/>
            <person name="Nowrousian M."/>
            <person name="Sun S."/>
            <person name="Cuomo C.A."/>
            <person name="Heitman J."/>
        </authorList>
    </citation>
    <scope>NUCLEOTIDE SEQUENCE</scope>
    <source>
        <strain evidence="3">CBS 10117</strain>
    </source>
</reference>
<name>A0A1A5ZX76_9TREE</name>
<protein>
    <submittedName>
        <fullName evidence="2">Uncharacterized protein</fullName>
    </submittedName>
</protein>
<evidence type="ECO:0000313" key="4">
    <source>
        <dbReference type="Proteomes" id="UP000078595"/>
    </source>
</evidence>
<dbReference type="VEuPathDB" id="FungiDB:I303_07166"/>